<evidence type="ECO:0000256" key="1">
    <source>
        <dbReference type="ARBA" id="ARBA00023015"/>
    </source>
</evidence>
<dbReference type="SUPFAM" id="SSF51306">
    <property type="entry name" value="LexA/Signal peptidase"/>
    <property type="match status" value="1"/>
</dbReference>
<proteinExistence type="predicted"/>
<dbReference type="PANTHER" id="PTHR40661">
    <property type="match status" value="1"/>
</dbReference>
<dbReference type="InterPro" id="IPR036286">
    <property type="entry name" value="LexA/Signal_pep-like_sf"/>
</dbReference>
<dbReference type="Pfam" id="PF00717">
    <property type="entry name" value="Peptidase_S24"/>
    <property type="match status" value="1"/>
</dbReference>
<accession>A0A0V7YBF4</accession>
<dbReference type="PANTHER" id="PTHR40661:SF1">
    <property type="entry name" value="HTH CRO_C1-TYPE DOMAIN-CONTAINING PROTEIN"/>
    <property type="match status" value="1"/>
</dbReference>
<dbReference type="SMART" id="SM00530">
    <property type="entry name" value="HTH_XRE"/>
    <property type="match status" value="1"/>
</dbReference>
<dbReference type="CDD" id="cd00093">
    <property type="entry name" value="HTH_XRE"/>
    <property type="match status" value="1"/>
</dbReference>
<dbReference type="RefSeq" id="WP_002301773.1">
    <property type="nucleotide sequence ID" value="NZ_CAKMBK010000121.1"/>
</dbReference>
<evidence type="ECO:0000313" key="4">
    <source>
        <dbReference type="EMBL" id="KWX18874.1"/>
    </source>
</evidence>
<evidence type="ECO:0000313" key="5">
    <source>
        <dbReference type="Proteomes" id="UP000070452"/>
    </source>
</evidence>
<dbReference type="Pfam" id="PF01381">
    <property type="entry name" value="HTH_3"/>
    <property type="match status" value="1"/>
</dbReference>
<comment type="caution">
    <text evidence="4">The sequence shown here is derived from an EMBL/GenBank/DDBJ whole genome shotgun (WGS) entry which is preliminary data.</text>
</comment>
<gene>
    <name evidence="4" type="ORF">AWT83_10495</name>
</gene>
<dbReference type="InterPro" id="IPR010982">
    <property type="entry name" value="Lambda_DNA-bd_dom_sf"/>
</dbReference>
<evidence type="ECO:0000256" key="3">
    <source>
        <dbReference type="ARBA" id="ARBA00023163"/>
    </source>
</evidence>
<keyword evidence="1" id="KW-0805">Transcription regulation</keyword>
<dbReference type="CDD" id="cd06462">
    <property type="entry name" value="Peptidase_S24_S26"/>
    <property type="match status" value="1"/>
</dbReference>
<dbReference type="Gene3D" id="2.10.109.10">
    <property type="entry name" value="Umud Fragment, subunit A"/>
    <property type="match status" value="1"/>
</dbReference>
<dbReference type="Gene3D" id="1.10.260.40">
    <property type="entry name" value="lambda repressor-like DNA-binding domains"/>
    <property type="match status" value="1"/>
</dbReference>
<keyword evidence="3" id="KW-0804">Transcription</keyword>
<dbReference type="SUPFAM" id="SSF47413">
    <property type="entry name" value="lambda repressor-like DNA-binding domains"/>
    <property type="match status" value="1"/>
</dbReference>
<sequence length="279" mass="31589">MPRKPLSEEDKKARSIIANNLKKITHGYTRAQLSDMTGIPVTTLSGYFTEKSTISMENAELIAKAFNVDKSDIDPRYSREYNYYDLKKEVLDELQENNKSFVADKFVELAEKANAAGMTLNRTKTDRGNIMTVLSSDIQEYNFFDTSVAAGIPSSVEAFDQDHIEQIAIPDYAMGKYAGYQDVFFTKINGDSMNNVIPDGSLIAVKKIESCDELKDGDIVVFSNDNEFSVKRYINDQQNNRIIFRPDSSNISFTDIVVNYDDTKYVQIYGKVVVYIVQL</sequence>
<organism evidence="4 5">
    <name type="scientific">Enterococcus faecium</name>
    <name type="common">Streptococcus faecium</name>
    <dbReference type="NCBI Taxonomy" id="1352"/>
    <lineage>
        <taxon>Bacteria</taxon>
        <taxon>Bacillati</taxon>
        <taxon>Bacillota</taxon>
        <taxon>Bacilli</taxon>
        <taxon>Lactobacillales</taxon>
        <taxon>Enterococcaceae</taxon>
        <taxon>Enterococcus</taxon>
    </lineage>
</organism>
<reference evidence="4 5" key="1">
    <citation type="submission" date="2016-01" db="EMBL/GenBank/DDBJ databases">
        <title>Molecular Mechanisms for transfer of large genomic segments between Enterococcus faecium strains.</title>
        <authorList>
            <person name="Garcia-Solache M.A."/>
            <person name="Lebreton F."/>
            <person name="Mclaughlin R.E."/>
            <person name="Whiteaker J.D."/>
            <person name="Gilmore M.S."/>
            <person name="Rice L.B."/>
        </authorList>
    </citation>
    <scope>NUCLEOTIDE SEQUENCE [LARGE SCALE GENOMIC DNA]</scope>
    <source>
        <strain evidence="4 5">D344RRF x C68</strain>
    </source>
</reference>
<name>A0A0V7YBF4_ENTFC</name>
<dbReference type="InterPro" id="IPR015927">
    <property type="entry name" value="Peptidase_S24_S26A/B/C"/>
</dbReference>
<evidence type="ECO:0000256" key="2">
    <source>
        <dbReference type="ARBA" id="ARBA00023125"/>
    </source>
</evidence>
<dbReference type="InterPro" id="IPR001387">
    <property type="entry name" value="Cro/C1-type_HTH"/>
</dbReference>
<dbReference type="Proteomes" id="UP000070452">
    <property type="component" value="Unassembled WGS sequence"/>
</dbReference>
<keyword evidence="2" id="KW-0238">DNA-binding</keyword>
<dbReference type="GO" id="GO:0003677">
    <property type="term" value="F:DNA binding"/>
    <property type="evidence" value="ECO:0007669"/>
    <property type="project" value="UniProtKB-KW"/>
</dbReference>
<dbReference type="AlphaFoldDB" id="A0A0V7YBF4"/>
<dbReference type="EMBL" id="LRHK01000001">
    <property type="protein sequence ID" value="KWX18874.1"/>
    <property type="molecule type" value="Genomic_DNA"/>
</dbReference>
<dbReference type="PROSITE" id="PS50943">
    <property type="entry name" value="HTH_CROC1"/>
    <property type="match status" value="1"/>
</dbReference>
<protein>
    <submittedName>
        <fullName evidence="4">Peptidase S24</fullName>
    </submittedName>
</protein>